<dbReference type="InterPro" id="IPR028082">
    <property type="entry name" value="Peripla_BP_I"/>
</dbReference>
<evidence type="ECO:0000259" key="4">
    <source>
        <dbReference type="PROSITE" id="PS50053"/>
    </source>
</evidence>
<keyword evidence="1" id="KW-0677">Repeat</keyword>
<comment type="caution">
    <text evidence="5">The sequence shown here is derived from an EMBL/GenBank/DDBJ whole genome shotgun (WGS) entry which is preliminary data.</text>
</comment>
<protein>
    <recommendedName>
        <fullName evidence="4">Ubiquitin-like domain-containing protein</fullName>
    </recommendedName>
</protein>
<dbReference type="InterPro" id="IPR051210">
    <property type="entry name" value="Ub_ligase/GEF_domain"/>
</dbReference>
<feature type="compositionally biased region" description="Low complexity" evidence="2">
    <location>
        <begin position="390"/>
        <end position="399"/>
    </location>
</feature>
<proteinExistence type="predicted"/>
<dbReference type="SUPFAM" id="SSF53822">
    <property type="entry name" value="Periplasmic binding protein-like I"/>
    <property type="match status" value="2"/>
</dbReference>
<feature type="compositionally biased region" description="Low complexity" evidence="2">
    <location>
        <begin position="998"/>
        <end position="1018"/>
    </location>
</feature>
<evidence type="ECO:0000256" key="1">
    <source>
        <dbReference type="ARBA" id="ARBA00022737"/>
    </source>
</evidence>
<keyword evidence="3" id="KW-1133">Transmembrane helix</keyword>
<sequence>MLSNPLCDMSITVEVALLSGRAAAVKANVNEKVDVLMLRAQTALGVGKGRLVNSSGVALDVFAAIDDYGVRNGESMTLHINRVQASATAFAFAAILGDGSVVTWGGAGHGGDSSAVQDQLKNVQHVHASHDAFAAILGNGSVVTWGHAGCGGDSSAVQDQLKNVQQIQATKGAFAAILGDGSVLTWGDAFSGGDSSAVQDQLRNVQQIHASAGAFAAILGDGSVVTWGDCWLGGDSVAVQAQLRNVQQIRGSGGAFAAILGDESVVAWGNAALGGDCIAVQDQLKAVQHIQASAGAFAAILGNGSVVTWGGARFGGDSSVVQALLEEQRRFAEQRPAATAVRVARPEGSQKAAKAEAKPKASLFKQLRQGVESGLEGASRDGTAFLQISPKASSSATPPSDIPVSPGTIPTPWPSSTSRSDELILEKIRDGSVNVHPSRLPASSTDVRIMCNNIQRRLGLSIGVDGGWNPRADASLLHVLQKKKRDNKRKALALEDTPHKMLAIEDTPEANRPVDVPAPDGTHANDSNDHIDNDIPAQVHAPEADAVAKQQPVQDKDQGNHNDSEDSSSNSSSSESDSVPNVNTSAAKLQDGASLTLHIHKLQIQSTSGAFAAIVGDGSVVTWGSADLGGDSNAVQNQLNSVQHIQASRTAFAAILGGGSVVTWGLRANGGDSSAVQHQLKNVQEIQASDAAFAAILGNGNVVTWGRDSSGGDSHAVQDQLRNVQQIQATRFAFAAILDDGSVVTWGSAWAGGDSSAVQSQLKSVSQIQASLGAFAAILGDGSVVTWGDARHGGNSSILQHQLRNAQHIQATRTAFAAILGDGSVVTWGDAGHGGDSSAVQHQLKNVQQSAADPEPAGRSPAKADEELHADITKAYGSKSSLAAGAASSGGKPYGVRAAAPHPEIAALPELEGDEAEELGSCLAAEVAERSAPGSLAPGAEGAFAAPEQGFPIANHRAVGKSMGFGTSRPSRPARREAERPPENEAVDGDFLRRRGAAKQQKAAKAATGEATGAAAAENLPPPDKAKALVAGKLDRAELQKLQWTMPAGAPDFEKVLSDESLPPEPAGKALQLLRFDFAGQVCLRAGGGDDAGAENEELPNFPFATTPVETEMFFLDTVFGSYPYEAGYTLAELLILSRSAAAPQRALALTALGAVLRRARAKVAQADLLRDPALALALSDKASTTLAGFGLGLKVFFWHGLARSDIPKHLAEALRDPVQAVQLAALRATAALLDSGEVAGGVFRGDGDGTDCTESPEQASKGAVPMKPMLGIVLLTAVTSCSASSLALGVLAPLSESRSYLAALAALDIDMRKHFEVGLAARFGPPVLGIQTPNVGLQNVSFRMGTTNLQPESSLKPPKTVTTLGSPHFWEMDPWPPETSERAFAAVLLDGSVVTWGNDCFGGNCSAVQEQLRDVQQIQACHAAFAAILADGSVVTWGHVRFGGDSSAVQDQLRDVQQIQASDGALAAILGDGSVVTWGDANIGGDSGAVQDQLRDVQQIQACQQAFAAILRDGSVVTWGYRCGGGSSEVQDQLRDVQQIQASRQAFAAILGDGSVVAWGNGLFGGDSSAVQEQLRDVLQIQACHQAFAAILADGSVVTWGDVRFGGDSSAVQDQLRDVQQIQASGHAFAAILGDGSVVIWGSARHGGDSSEVQDQLRDVQQIQASYSAFAAILRDGSVVTWGNDCSGGDCSAVQDQLQNAQQIQASFGAFAAILGDGSVVTWGNADFGGDSSAVQVGLATAMEFLVGLDDQPVAGLIGTATSVVSVPLAILSAGQKVPQISFGATTPALSNKDGSLLRMSVTVEVALLSGRKVTVEADQEEQVKALKRRARAALGVGNGRLVDSSGSVLDACSTIEVAKLQNGTSLTLQISRLQIQSSDGAFAAILGDGSVATWGRVSDVQDQLKNVQQIQIQATDYAFAAILGDGSVVTWGDADIGGDSSAVQDQLKNVQQIQATRRAFAAILADGSVVTWGDASCGGDSTAVQQQLQNVQQIQATWNAFAAILGDGSIGTCGHFGMGGDSSAVQHQLKNVQQIQATARAFAAILADGSVVTWGCDDFGGDSSRVQDQLKNIKQIQATGLAFAAILREGSVVTWGHAGLGGDSSAVQDQLKNVQQIQATHRAFAAILADGSIVTWVVLTVVVTDQLKNVQQIQETGTGAFAAILGDGSVVTWGESYPYFLRTIPPDSIQSIALRTWLDAFQVHFALCIYSDEAYGRGIYLAMQILRVIMSFCIDVHLLSGKHASVEVGTDASVESLKRRAQSALVVPSRGRLLNSSGEVLDGAQTVTEAKLTSGDVLTLHVKQVQLKAVHNNGYAGFAALLGDGSVATWGKADFGGDSSAVQEQLQDVQQMQTSERAFAAILLDGSVVTWGNGRFGGDSSAVQEQLRDVQQFQACHAAFAAILADGSVVTWGDARFGGDCSVVQDQLRDVQQIQASAGALAAIVGDGSVVTWGDANLGGDSGAVQDQLRDVQQIQACHAAFAAILRDGSVVTWGYRYCGDSSAVQDQLRDVQQIQASFGAFAAILGGGSVVTWVMPTLVATAVRCRISCEMRSRSKLLLAHLLQSWVMDLSSLGGMPISAATAVLFRISCYV</sequence>
<dbReference type="Gene3D" id="2.130.10.30">
    <property type="entry name" value="Regulator of chromosome condensation 1/beta-lactamase-inhibitor protein II"/>
    <property type="match status" value="6"/>
</dbReference>
<evidence type="ECO:0000256" key="3">
    <source>
        <dbReference type="SAM" id="Phobius"/>
    </source>
</evidence>
<dbReference type="InterPro" id="IPR013929">
    <property type="entry name" value="RPAP1_C"/>
</dbReference>
<dbReference type="InterPro" id="IPR029071">
    <property type="entry name" value="Ubiquitin-like_domsf"/>
</dbReference>
<feature type="transmembrane region" description="Helical" evidence="3">
    <location>
        <begin position="2521"/>
        <end position="2548"/>
    </location>
</feature>
<reference evidence="5 6" key="1">
    <citation type="submission" date="2016-02" db="EMBL/GenBank/DDBJ databases">
        <title>Genome analysis of coral dinoflagellate symbionts highlights evolutionary adaptations to a symbiotic lifestyle.</title>
        <authorList>
            <person name="Aranda M."/>
            <person name="Li Y."/>
            <person name="Liew Y.J."/>
            <person name="Baumgarten S."/>
            <person name="Simakov O."/>
            <person name="Wilson M."/>
            <person name="Piel J."/>
            <person name="Ashoor H."/>
            <person name="Bougouffa S."/>
            <person name="Bajic V.B."/>
            <person name="Ryu T."/>
            <person name="Ravasi T."/>
            <person name="Bayer T."/>
            <person name="Micklem G."/>
            <person name="Kim H."/>
            <person name="Bhak J."/>
            <person name="Lajeunesse T.C."/>
            <person name="Voolstra C.R."/>
        </authorList>
    </citation>
    <scope>NUCLEOTIDE SEQUENCE [LARGE SCALE GENOMIC DNA]</scope>
    <source>
        <strain evidence="5 6">CCMP2467</strain>
    </source>
</reference>
<feature type="compositionally biased region" description="Basic and acidic residues" evidence="2">
    <location>
        <begin position="974"/>
        <end position="983"/>
    </location>
</feature>
<feature type="region of interest" description="Disordered" evidence="2">
    <location>
        <begin position="961"/>
        <end position="1023"/>
    </location>
</feature>
<feature type="compositionally biased region" description="Low complexity" evidence="2">
    <location>
        <begin position="567"/>
        <end position="578"/>
    </location>
</feature>
<name>A0A1Q9F548_SYMMI</name>
<keyword evidence="3" id="KW-0472">Membrane</keyword>
<dbReference type="SUPFAM" id="SSF50985">
    <property type="entry name" value="RCC1/BLIP-II"/>
    <property type="match status" value="5"/>
</dbReference>
<feature type="compositionally biased region" description="Basic and acidic residues" evidence="2">
    <location>
        <begin position="554"/>
        <end position="564"/>
    </location>
</feature>
<dbReference type="InterPro" id="IPR000626">
    <property type="entry name" value="Ubiquitin-like_dom"/>
</dbReference>
<dbReference type="SUPFAM" id="SSF54236">
    <property type="entry name" value="Ubiquitin-like"/>
    <property type="match status" value="1"/>
</dbReference>
<dbReference type="Pfam" id="PF08620">
    <property type="entry name" value="RPAP1_C"/>
    <property type="match status" value="1"/>
</dbReference>
<gene>
    <name evidence="5" type="ORF">AK812_SmicGene1072</name>
</gene>
<keyword evidence="3" id="KW-0812">Transmembrane</keyword>
<dbReference type="Pfam" id="PF00240">
    <property type="entry name" value="ubiquitin"/>
    <property type="match status" value="1"/>
</dbReference>
<keyword evidence="6" id="KW-1185">Reference proteome</keyword>
<feature type="region of interest" description="Disordered" evidence="2">
    <location>
        <begin position="482"/>
        <end position="582"/>
    </location>
</feature>
<evidence type="ECO:0000313" key="6">
    <source>
        <dbReference type="Proteomes" id="UP000186817"/>
    </source>
</evidence>
<dbReference type="Proteomes" id="UP000186817">
    <property type="component" value="Unassembled WGS sequence"/>
</dbReference>
<feature type="region of interest" description="Disordered" evidence="2">
    <location>
        <begin position="844"/>
        <end position="864"/>
    </location>
</feature>
<evidence type="ECO:0000313" key="5">
    <source>
        <dbReference type="EMBL" id="OLQ14791.1"/>
    </source>
</evidence>
<feature type="compositionally biased region" description="Basic residues" evidence="2">
    <location>
        <begin position="482"/>
        <end position="491"/>
    </location>
</feature>
<dbReference type="CDD" id="cd17039">
    <property type="entry name" value="Ubl_ubiquitin_like"/>
    <property type="match status" value="1"/>
</dbReference>
<accession>A0A1Q9F548</accession>
<dbReference type="PANTHER" id="PTHR22870">
    <property type="entry name" value="REGULATOR OF CHROMOSOME CONDENSATION"/>
    <property type="match status" value="1"/>
</dbReference>
<organism evidence="5 6">
    <name type="scientific">Symbiodinium microadriaticum</name>
    <name type="common">Dinoflagellate</name>
    <name type="synonym">Zooxanthella microadriatica</name>
    <dbReference type="NCBI Taxonomy" id="2951"/>
    <lineage>
        <taxon>Eukaryota</taxon>
        <taxon>Sar</taxon>
        <taxon>Alveolata</taxon>
        <taxon>Dinophyceae</taxon>
        <taxon>Suessiales</taxon>
        <taxon>Symbiodiniaceae</taxon>
        <taxon>Symbiodinium</taxon>
    </lineage>
</organism>
<feature type="compositionally biased region" description="Basic and acidic residues" evidence="2">
    <location>
        <begin position="492"/>
        <end position="503"/>
    </location>
</feature>
<dbReference type="SMART" id="SM00213">
    <property type="entry name" value="UBQ"/>
    <property type="match status" value="2"/>
</dbReference>
<dbReference type="InterPro" id="IPR009091">
    <property type="entry name" value="RCC1/BLIP-II"/>
</dbReference>
<feature type="region of interest" description="Disordered" evidence="2">
    <location>
        <begin position="390"/>
        <end position="420"/>
    </location>
</feature>
<feature type="domain" description="Ubiquitin-like" evidence="4">
    <location>
        <begin position="2234"/>
        <end position="2306"/>
    </location>
</feature>
<dbReference type="Gene3D" id="3.40.50.2300">
    <property type="match status" value="1"/>
</dbReference>
<dbReference type="OrthoDB" id="449339at2759"/>
<dbReference type="EMBL" id="LSRX01000011">
    <property type="protein sequence ID" value="OLQ14791.1"/>
    <property type="molecule type" value="Genomic_DNA"/>
</dbReference>
<dbReference type="PROSITE" id="PS50053">
    <property type="entry name" value="UBIQUITIN_2"/>
    <property type="match status" value="1"/>
</dbReference>
<evidence type="ECO:0000256" key="2">
    <source>
        <dbReference type="SAM" id="MobiDB-lite"/>
    </source>
</evidence>
<dbReference type="PANTHER" id="PTHR22870:SF408">
    <property type="entry name" value="OS09G0560450 PROTEIN"/>
    <property type="match status" value="1"/>
</dbReference>